<keyword evidence="1" id="KW-0472">Membrane</keyword>
<evidence type="ECO:0000256" key="1">
    <source>
        <dbReference type="SAM" id="Phobius"/>
    </source>
</evidence>
<keyword evidence="1" id="KW-0812">Transmembrane</keyword>
<keyword evidence="1" id="KW-1133">Transmembrane helix</keyword>
<proteinExistence type="predicted"/>
<keyword evidence="3" id="KW-1185">Reference proteome</keyword>
<name>A0A512PCP2_9CELL</name>
<dbReference type="RefSeq" id="WP_146952752.1">
    <property type="nucleotide sequence ID" value="NZ_BAABBJ010000003.1"/>
</dbReference>
<gene>
    <name evidence="2" type="ORF">CSO01_16940</name>
</gene>
<comment type="caution">
    <text evidence="2">The sequence shown here is derived from an EMBL/GenBank/DDBJ whole genome shotgun (WGS) entry which is preliminary data.</text>
</comment>
<sequence length="152" mass="16060">MSGQPPAGGDGRRELSAFFGWSRPSPEWYRQTPVPWWKSLTQPRWSSGARQTEVPTVAPTLPVADGTVATSPAGPERWEPADATCVPTPFGAYDPGPYGAWAQLAAGSGGVRRSEAPVADRRFRVACVLLVVTTVLLGVGMVALSQVVDGLA</sequence>
<protein>
    <submittedName>
        <fullName evidence="2">Uncharacterized protein</fullName>
    </submittedName>
</protein>
<evidence type="ECO:0000313" key="3">
    <source>
        <dbReference type="Proteomes" id="UP000321798"/>
    </source>
</evidence>
<organism evidence="2 3">
    <name type="scientific">Cellulomonas soli</name>
    <dbReference type="NCBI Taxonomy" id="931535"/>
    <lineage>
        <taxon>Bacteria</taxon>
        <taxon>Bacillati</taxon>
        <taxon>Actinomycetota</taxon>
        <taxon>Actinomycetes</taxon>
        <taxon>Micrococcales</taxon>
        <taxon>Cellulomonadaceae</taxon>
        <taxon>Cellulomonas</taxon>
    </lineage>
</organism>
<dbReference type="AlphaFoldDB" id="A0A512PCP2"/>
<evidence type="ECO:0000313" key="2">
    <source>
        <dbReference type="EMBL" id="GEP68979.1"/>
    </source>
</evidence>
<feature type="transmembrane region" description="Helical" evidence="1">
    <location>
        <begin position="123"/>
        <end position="144"/>
    </location>
</feature>
<reference evidence="2 3" key="1">
    <citation type="submission" date="2019-07" db="EMBL/GenBank/DDBJ databases">
        <title>Whole genome shotgun sequence of Cellulomonas soli NBRC 109434.</title>
        <authorList>
            <person name="Hosoyama A."/>
            <person name="Uohara A."/>
            <person name="Ohji S."/>
            <person name="Ichikawa N."/>
        </authorList>
    </citation>
    <scope>NUCLEOTIDE SEQUENCE [LARGE SCALE GENOMIC DNA]</scope>
    <source>
        <strain evidence="2 3">NBRC 109434</strain>
    </source>
</reference>
<accession>A0A512PCP2</accession>
<dbReference type="Proteomes" id="UP000321798">
    <property type="component" value="Unassembled WGS sequence"/>
</dbReference>
<dbReference type="EMBL" id="BKAL01000005">
    <property type="protein sequence ID" value="GEP68979.1"/>
    <property type="molecule type" value="Genomic_DNA"/>
</dbReference>